<accession>A0ABN7WK25</accession>
<dbReference type="Proteomes" id="UP000789901">
    <property type="component" value="Unassembled WGS sequence"/>
</dbReference>
<proteinExistence type="predicted"/>
<name>A0ABN7WK25_GIGMA</name>
<evidence type="ECO:0000313" key="2">
    <source>
        <dbReference type="Proteomes" id="UP000789901"/>
    </source>
</evidence>
<organism evidence="1 2">
    <name type="scientific">Gigaspora margarita</name>
    <dbReference type="NCBI Taxonomy" id="4874"/>
    <lineage>
        <taxon>Eukaryota</taxon>
        <taxon>Fungi</taxon>
        <taxon>Fungi incertae sedis</taxon>
        <taxon>Mucoromycota</taxon>
        <taxon>Glomeromycotina</taxon>
        <taxon>Glomeromycetes</taxon>
        <taxon>Diversisporales</taxon>
        <taxon>Gigasporaceae</taxon>
        <taxon>Gigaspora</taxon>
    </lineage>
</organism>
<evidence type="ECO:0000313" key="1">
    <source>
        <dbReference type="EMBL" id="CAG8834220.1"/>
    </source>
</evidence>
<dbReference type="EMBL" id="CAJVQB010048906">
    <property type="protein sequence ID" value="CAG8834220.1"/>
    <property type="molecule type" value="Genomic_DNA"/>
</dbReference>
<feature type="non-terminal residue" evidence="1">
    <location>
        <position position="1"/>
    </location>
</feature>
<sequence length="47" mass="5334">IDIEKSCWKYVLRKCIVVLGKMVSKKGNVIEREIVIGEVIVVEVIFG</sequence>
<comment type="caution">
    <text evidence="1">The sequence shown here is derived from an EMBL/GenBank/DDBJ whole genome shotgun (WGS) entry which is preliminary data.</text>
</comment>
<gene>
    <name evidence="1" type="ORF">GMARGA_LOCUS31945</name>
</gene>
<protein>
    <submittedName>
        <fullName evidence="1">1873_t:CDS:1</fullName>
    </submittedName>
</protein>
<keyword evidence="2" id="KW-1185">Reference proteome</keyword>
<reference evidence="1 2" key="1">
    <citation type="submission" date="2021-06" db="EMBL/GenBank/DDBJ databases">
        <authorList>
            <person name="Kallberg Y."/>
            <person name="Tangrot J."/>
            <person name="Rosling A."/>
        </authorList>
    </citation>
    <scope>NUCLEOTIDE SEQUENCE [LARGE SCALE GENOMIC DNA]</scope>
    <source>
        <strain evidence="1 2">120-4 pot B 10/14</strain>
    </source>
</reference>